<protein>
    <recommendedName>
        <fullName evidence="4">Phosphofurin acidic cluster sorting protein 1/2 N-terminal C2 domain-containing protein</fullName>
    </recommendedName>
</protein>
<dbReference type="PANTHER" id="PTHR13280">
    <property type="entry name" value="PHOSPHOFURIN ACIDIC CLUSTER SORTING PROTEIN"/>
    <property type="match status" value="1"/>
</dbReference>
<feature type="region of interest" description="Disordered" evidence="3">
    <location>
        <begin position="198"/>
        <end position="234"/>
    </location>
</feature>
<dbReference type="PANTHER" id="PTHR13280:SF15">
    <property type="entry name" value="PHOSPHOFURIN ACIDIC CLUSTER SORTING PROTEIN 2"/>
    <property type="match status" value="1"/>
</dbReference>
<dbReference type="Proteomes" id="UP000527355">
    <property type="component" value="Unassembled WGS sequence"/>
</dbReference>
<dbReference type="GO" id="GO:0044325">
    <property type="term" value="F:transmembrane transporter binding"/>
    <property type="evidence" value="ECO:0007669"/>
    <property type="project" value="TreeGrafter"/>
</dbReference>
<accession>A0A7J7T6Y6</accession>
<dbReference type="EMBL" id="JABWUV010000017">
    <property type="protein sequence ID" value="KAF6296173.1"/>
    <property type="molecule type" value="Genomic_DNA"/>
</dbReference>
<keyword evidence="2" id="KW-0597">Phosphoprotein</keyword>
<evidence type="ECO:0000259" key="4">
    <source>
        <dbReference type="Pfam" id="PF25332"/>
    </source>
</evidence>
<evidence type="ECO:0000313" key="5">
    <source>
        <dbReference type="EMBL" id="KAF6296173.1"/>
    </source>
</evidence>
<evidence type="ECO:0000256" key="2">
    <source>
        <dbReference type="ARBA" id="ARBA00022553"/>
    </source>
</evidence>
<evidence type="ECO:0000256" key="1">
    <source>
        <dbReference type="ARBA" id="ARBA00008590"/>
    </source>
</evidence>
<feature type="domain" description="Phosphofurin acidic cluster sorting protein 1/2 N-terminal C2" evidence="4">
    <location>
        <begin position="9"/>
        <end position="167"/>
    </location>
</feature>
<proteinExistence type="inferred from homology"/>
<gene>
    <name evidence="5" type="ORF">mMyoMyo1_009239</name>
</gene>
<organism evidence="5 6">
    <name type="scientific">Myotis myotis</name>
    <name type="common">Greater mouse-eared bat</name>
    <name type="synonym">Vespertilio myotis</name>
    <dbReference type="NCBI Taxonomy" id="51298"/>
    <lineage>
        <taxon>Eukaryota</taxon>
        <taxon>Metazoa</taxon>
        <taxon>Chordata</taxon>
        <taxon>Craniata</taxon>
        <taxon>Vertebrata</taxon>
        <taxon>Euteleostomi</taxon>
        <taxon>Mammalia</taxon>
        <taxon>Eutheria</taxon>
        <taxon>Laurasiatheria</taxon>
        <taxon>Chiroptera</taxon>
        <taxon>Yangochiroptera</taxon>
        <taxon>Vespertilionidae</taxon>
        <taxon>Myotis</taxon>
    </lineage>
</organism>
<reference evidence="5 6" key="1">
    <citation type="journal article" date="2020" name="Nature">
        <title>Six reference-quality genomes reveal evolution of bat adaptations.</title>
        <authorList>
            <person name="Jebb D."/>
            <person name="Huang Z."/>
            <person name="Pippel M."/>
            <person name="Hughes G.M."/>
            <person name="Lavrichenko K."/>
            <person name="Devanna P."/>
            <person name="Winkler S."/>
            <person name="Jermiin L.S."/>
            <person name="Skirmuntt E.C."/>
            <person name="Katzourakis A."/>
            <person name="Burkitt-Gray L."/>
            <person name="Ray D.A."/>
            <person name="Sullivan K.A.M."/>
            <person name="Roscito J.G."/>
            <person name="Kirilenko B.M."/>
            <person name="Davalos L.M."/>
            <person name="Corthals A.P."/>
            <person name="Power M.L."/>
            <person name="Jones G."/>
            <person name="Ransome R.D."/>
            <person name="Dechmann D.K.N."/>
            <person name="Locatelli A.G."/>
            <person name="Puechmaille S.J."/>
            <person name="Fedrigo O."/>
            <person name="Jarvis E.D."/>
            <person name="Hiller M."/>
            <person name="Vernes S.C."/>
            <person name="Myers E.W."/>
            <person name="Teeling E.C."/>
        </authorList>
    </citation>
    <scope>NUCLEOTIDE SEQUENCE [LARGE SCALE GENOMIC DNA]</scope>
    <source>
        <strain evidence="5">MMyoMyo1</strain>
        <tissue evidence="5">Flight muscle</tissue>
    </source>
</reference>
<evidence type="ECO:0000313" key="6">
    <source>
        <dbReference type="Proteomes" id="UP000527355"/>
    </source>
</evidence>
<feature type="region of interest" description="Disordered" evidence="3">
    <location>
        <begin position="164"/>
        <end position="184"/>
    </location>
</feature>
<dbReference type="Pfam" id="PF25332">
    <property type="entry name" value="C2_PACS_N"/>
    <property type="match status" value="1"/>
</dbReference>
<keyword evidence="6" id="KW-1185">Reference proteome</keyword>
<comment type="similarity">
    <text evidence="1">Belongs to the PACS family.</text>
</comment>
<dbReference type="InterPro" id="IPR057541">
    <property type="entry name" value="PACS1/2_N"/>
</dbReference>
<evidence type="ECO:0000256" key="3">
    <source>
        <dbReference type="SAM" id="MobiDB-lite"/>
    </source>
</evidence>
<dbReference type="GO" id="GO:0072659">
    <property type="term" value="P:protein localization to plasma membrane"/>
    <property type="evidence" value="ECO:0007669"/>
    <property type="project" value="TreeGrafter"/>
</dbReference>
<dbReference type="AlphaFoldDB" id="A0A7J7T6Y6"/>
<dbReference type="InterPro" id="IPR019381">
    <property type="entry name" value="PACS1/2_C"/>
</dbReference>
<dbReference type="VEuPathDB" id="HostDB:GeneID_118655037"/>
<feature type="compositionally biased region" description="Polar residues" evidence="3">
    <location>
        <begin position="164"/>
        <end position="177"/>
    </location>
</feature>
<name>A0A7J7T6Y6_MYOMY</name>
<sequence>MPAALNTQVPMNLFSTWEVECSSPTCVPRLCSHTLTKLLIYKKLEKELSAVVISVKMQGSKKILRSDEILLPPSGHVKTDLALTFSFQYPHNLNRARNKLQIMLQKKQRLNNQTIPGYLTLAMGTIEMAEVMQRPLEGGRMLSLHSTIREAPAHVAEVNIASLSSQPIDPEDSTQQAGPKAKSRLRYSEMENEVFLDQQGNSDPEHGQDQEEEDLDFEEPKMQRQRVGRSPLTIRQQDANDKVGAWLRRFPEWEEDLDLQQESSENVFAVEDLDLLYDSIQNSDSGP</sequence>
<comment type="caution">
    <text evidence="5">The sequence shown here is derived from an EMBL/GenBank/DDBJ whole genome shotgun (WGS) entry which is preliminary data.</text>
</comment>